<evidence type="ECO:0000313" key="3">
    <source>
        <dbReference type="EMBL" id="GAB76789.1"/>
    </source>
</evidence>
<dbReference type="EMBL" id="BAGZ01000003">
    <property type="protein sequence ID" value="GAB76789.1"/>
    <property type="molecule type" value="Genomic_DNA"/>
</dbReference>
<dbReference type="Pfam" id="PF01882">
    <property type="entry name" value="DUF58"/>
    <property type="match status" value="1"/>
</dbReference>
<sequence>MAVTWRFVVLVAAGMIPLIWWPDAAVLRIYWVGALALLFVDVALAPSPGALATRRDAVPPARVGETTRSRLTLTNPMRRRVRAHVRDAWQPSAGSLVDRHRVELHPGRSVPVEVDLVPSRRGDLSTDRFTVRVFGPLGLGARQRSFVVPGVLRALPGFPSRRHLPGLLAQWRQLDGRSAVRTRGQGTEFDSLRDYVEGDDVRSIDWRATARRRQVVVRTWQPERDRHVVIVVDTSRTSAGRIGDMPRLDSSMDAALLLSALASRAGDRVEVMMGDRDIHSHVRADRRGDLLNRLVNAMAPIDPALVEADWPRIVGAVSDRARRRALVVLVTPLEPAAVEESLLPVLPVLTSRHRVVIASVQDPSVERARIPLAPDAQAEMTTVQRSEAVYGAAAAEQTATQRARTAAVLQKLDVAVLDHGPEDLPLALCRHYLMLKSRGLL</sequence>
<dbReference type="OrthoDB" id="845740at2"/>
<dbReference type="STRING" id="100225.SAMN05421595_1923"/>
<keyword evidence="1" id="KW-0472">Membrane</keyword>
<reference evidence="3 4" key="1">
    <citation type="submission" date="2012-08" db="EMBL/GenBank/DDBJ databases">
        <title>Whole genome shotgun sequence of Austwickia chelonae NBRC 105200.</title>
        <authorList>
            <person name="Yoshida I."/>
            <person name="Hosoyama A."/>
            <person name="Tsuchikane K."/>
            <person name="Katsumata H."/>
            <person name="Ando Y."/>
            <person name="Ohji S."/>
            <person name="Hamada M."/>
            <person name="Tamura T."/>
            <person name="Yamazoe A."/>
            <person name="Yamazaki S."/>
            <person name="Fujita N."/>
        </authorList>
    </citation>
    <scope>NUCLEOTIDE SEQUENCE [LARGE SCALE GENOMIC DNA]</scope>
    <source>
        <strain evidence="3 4">NBRC 105200</strain>
    </source>
</reference>
<dbReference type="RefSeq" id="WP_006501540.1">
    <property type="nucleotide sequence ID" value="NZ_BAGZ01000003.1"/>
</dbReference>
<protein>
    <recommendedName>
        <fullName evidence="2">DUF58 domain-containing protein</fullName>
    </recommendedName>
</protein>
<gene>
    <name evidence="3" type="ORF">AUCHE_03_00060</name>
</gene>
<dbReference type="Proteomes" id="UP000008495">
    <property type="component" value="Unassembled WGS sequence"/>
</dbReference>
<keyword evidence="1" id="KW-0812">Transmembrane</keyword>
<evidence type="ECO:0000313" key="4">
    <source>
        <dbReference type="Proteomes" id="UP000008495"/>
    </source>
</evidence>
<keyword evidence="1" id="KW-1133">Transmembrane helix</keyword>
<dbReference type="InterPro" id="IPR002881">
    <property type="entry name" value="DUF58"/>
</dbReference>
<feature type="transmembrane region" description="Helical" evidence="1">
    <location>
        <begin position="5"/>
        <end position="22"/>
    </location>
</feature>
<accession>K6VJ77</accession>
<dbReference type="eggNOG" id="COG1721">
    <property type="taxonomic scope" value="Bacteria"/>
</dbReference>
<proteinExistence type="predicted"/>
<dbReference type="AlphaFoldDB" id="K6VJ77"/>
<keyword evidence="4" id="KW-1185">Reference proteome</keyword>
<dbReference type="PANTHER" id="PTHR33608:SF3">
    <property type="entry name" value="SLR2013 PROTEIN"/>
    <property type="match status" value="1"/>
</dbReference>
<comment type="caution">
    <text evidence="3">The sequence shown here is derived from an EMBL/GenBank/DDBJ whole genome shotgun (WGS) entry which is preliminary data.</text>
</comment>
<evidence type="ECO:0000259" key="2">
    <source>
        <dbReference type="Pfam" id="PF01882"/>
    </source>
</evidence>
<feature type="domain" description="DUF58" evidence="2">
    <location>
        <begin position="192"/>
        <end position="400"/>
    </location>
</feature>
<name>K6VJ77_9MICO</name>
<organism evidence="3 4">
    <name type="scientific">Austwickia chelonae NBRC 105200</name>
    <dbReference type="NCBI Taxonomy" id="1184607"/>
    <lineage>
        <taxon>Bacteria</taxon>
        <taxon>Bacillati</taxon>
        <taxon>Actinomycetota</taxon>
        <taxon>Actinomycetes</taxon>
        <taxon>Micrococcales</taxon>
        <taxon>Dermatophilaceae</taxon>
        <taxon>Austwickia</taxon>
    </lineage>
</organism>
<evidence type="ECO:0000256" key="1">
    <source>
        <dbReference type="SAM" id="Phobius"/>
    </source>
</evidence>
<dbReference type="PANTHER" id="PTHR33608">
    <property type="entry name" value="BLL2464 PROTEIN"/>
    <property type="match status" value="1"/>
</dbReference>